<evidence type="ECO:0000313" key="1">
    <source>
        <dbReference type="EMBL" id="POY48628.1"/>
    </source>
</evidence>
<dbReference type="AlphaFoldDB" id="A0A855MGW4"/>
<comment type="caution">
    <text evidence="1">The sequence shown here is derived from an EMBL/GenBank/DDBJ whole genome shotgun (WGS) entry which is preliminary data.</text>
</comment>
<gene>
    <name evidence="1" type="ORF">F131LOC_03568</name>
</gene>
<sequence length="74" mass="8731">MNISDGGHMIKITDYPQMKACAWYLAPGSQFNDREALDFYERNWKYIEQNELTAHEKKLIERLTKEVGYGFLNV</sequence>
<protein>
    <submittedName>
        <fullName evidence="1">Uncharacterized protein</fullName>
    </submittedName>
</protein>
<dbReference type="RefSeq" id="WP_230857582.1">
    <property type="nucleotide sequence ID" value="NZ_CP065030.1"/>
</dbReference>
<accession>A0A855MGW4</accession>
<proteinExistence type="predicted"/>
<name>A0A855MGW4_9GAMM</name>
<organism evidence="1">
    <name type="scientific">Pectobacterium versatile</name>
    <dbReference type="NCBI Taxonomy" id="2488639"/>
    <lineage>
        <taxon>Bacteria</taxon>
        <taxon>Pseudomonadati</taxon>
        <taxon>Pseudomonadota</taxon>
        <taxon>Gammaproteobacteria</taxon>
        <taxon>Enterobacterales</taxon>
        <taxon>Pectobacteriaceae</taxon>
        <taxon>Pectobacterium</taxon>
    </lineage>
</organism>
<reference evidence="1" key="1">
    <citation type="submission" date="2017-12" db="EMBL/GenBank/DDBJ databases">
        <title>First report on the novel genomospecies/subspecies of Pectobacterium carotovorum in Russia.</title>
        <authorList>
            <person name="Shirshikov F.V."/>
            <person name="Miroshnikov K."/>
            <person name="Toshakov S.V."/>
            <person name="Kabanova A.P."/>
            <person name="Barannik A.P."/>
            <person name="Shneider M."/>
            <person name="Ignatov A.N."/>
            <person name="Miroshnikov K.A."/>
        </authorList>
    </citation>
    <scope>NUCLEOTIDE SEQUENCE [LARGE SCALE GENOMIC DNA]</scope>
    <source>
        <strain evidence="1">F131</strain>
    </source>
</reference>
<dbReference type="EMBL" id="PDVW01000027">
    <property type="protein sequence ID" value="POY48628.1"/>
    <property type="molecule type" value="Genomic_DNA"/>
</dbReference>